<feature type="signal peptide" evidence="3">
    <location>
        <begin position="1"/>
        <end position="21"/>
    </location>
</feature>
<keyword evidence="5" id="KW-1185">Reference proteome</keyword>
<sequence>MFKAYRLPLATALFAIGLLFAGCSSETKTRKEPTPAAEKYLEDAREKLDSKHYTEARALVDLAREEGAPEAEADALEAALERAMGEKALAAGDLQEAYEHLSAAGRLEPDDNQRFADLIAAIEAGRQAGVMAVELAPLASKAVEVRTRSKQAQQLAAQLWDDAGESARALPFYEWLYKVSPGNTAVTMRLATLYAGEGELRSAKRLLQKLLLKQPENAVAALQLASVYAQLGEHDKAKERYEALVEKYPERTGILLNYARYLDERGESERAEKLREQAREALPGVKRRKMRKLR</sequence>
<dbReference type="RefSeq" id="WP_141195741.1">
    <property type="nucleotide sequence ID" value="NZ_CP041186.1"/>
</dbReference>
<evidence type="ECO:0000256" key="3">
    <source>
        <dbReference type="SAM" id="SignalP"/>
    </source>
</evidence>
<dbReference type="PROSITE" id="PS50005">
    <property type="entry name" value="TPR"/>
    <property type="match status" value="2"/>
</dbReference>
<dbReference type="PROSITE" id="PS51257">
    <property type="entry name" value="PROKAR_LIPOPROTEIN"/>
    <property type="match status" value="1"/>
</dbReference>
<evidence type="ECO:0000313" key="5">
    <source>
        <dbReference type="Proteomes" id="UP000315995"/>
    </source>
</evidence>
<accession>A0A5B8Y219</accession>
<keyword evidence="3" id="KW-0732">Signal</keyword>
<dbReference type="Proteomes" id="UP000315995">
    <property type="component" value="Chromosome"/>
</dbReference>
<dbReference type="InterPro" id="IPR011990">
    <property type="entry name" value="TPR-like_helical_dom_sf"/>
</dbReference>
<dbReference type="AlphaFoldDB" id="A0A4Y6PLV3"/>
<feature type="repeat" description="TPR" evidence="1">
    <location>
        <begin position="218"/>
        <end position="251"/>
    </location>
</feature>
<dbReference type="Pfam" id="PF14559">
    <property type="entry name" value="TPR_19"/>
    <property type="match status" value="1"/>
</dbReference>
<dbReference type="Gene3D" id="1.25.40.10">
    <property type="entry name" value="Tetratricopeptide repeat domain"/>
    <property type="match status" value="1"/>
</dbReference>
<dbReference type="OrthoDB" id="129043at2"/>
<feature type="compositionally biased region" description="Basic and acidic residues" evidence="2">
    <location>
        <begin position="270"/>
        <end position="279"/>
    </location>
</feature>
<evidence type="ECO:0000256" key="2">
    <source>
        <dbReference type="SAM" id="MobiDB-lite"/>
    </source>
</evidence>
<evidence type="ECO:0000256" key="1">
    <source>
        <dbReference type="PROSITE-ProRule" id="PRU00339"/>
    </source>
</evidence>
<dbReference type="InterPro" id="IPR019734">
    <property type="entry name" value="TPR_rpt"/>
</dbReference>
<feature type="chain" id="PRO_5030106035" evidence="3">
    <location>
        <begin position="22"/>
        <end position="294"/>
    </location>
</feature>
<dbReference type="SUPFAM" id="SSF48452">
    <property type="entry name" value="TPR-like"/>
    <property type="match status" value="1"/>
</dbReference>
<feature type="repeat" description="TPR" evidence="1">
    <location>
        <begin position="78"/>
        <end position="111"/>
    </location>
</feature>
<reference evidence="4 5" key="1">
    <citation type="submission" date="2019-06" db="EMBL/GenBank/DDBJ databases">
        <title>Persicimonas caeni gen. nov., sp. nov., a predatory bacterium isolated from solar saltern.</title>
        <authorList>
            <person name="Wang S."/>
        </authorList>
    </citation>
    <scope>NUCLEOTIDE SEQUENCE [LARGE SCALE GENOMIC DNA]</scope>
    <source>
        <strain evidence="4 5">YN101</strain>
    </source>
</reference>
<gene>
    <name evidence="4" type="ORF">FIV42_00340</name>
</gene>
<feature type="compositionally biased region" description="Basic residues" evidence="2">
    <location>
        <begin position="285"/>
        <end position="294"/>
    </location>
</feature>
<proteinExistence type="predicted"/>
<name>A0A4Y6PLV3_PERCE</name>
<dbReference type="SMART" id="SM00028">
    <property type="entry name" value="TPR"/>
    <property type="match status" value="3"/>
</dbReference>
<organism evidence="4 5">
    <name type="scientific">Persicimonas caeni</name>
    <dbReference type="NCBI Taxonomy" id="2292766"/>
    <lineage>
        <taxon>Bacteria</taxon>
        <taxon>Deltaproteobacteria</taxon>
        <taxon>Bradymonadales</taxon>
        <taxon>Bradymonadaceae</taxon>
        <taxon>Persicimonas</taxon>
    </lineage>
</organism>
<dbReference type="EMBL" id="CP041186">
    <property type="protein sequence ID" value="QDG49242.1"/>
    <property type="molecule type" value="Genomic_DNA"/>
</dbReference>
<feature type="region of interest" description="Disordered" evidence="2">
    <location>
        <begin position="270"/>
        <end position="294"/>
    </location>
</feature>
<keyword evidence="1" id="KW-0802">TPR repeat</keyword>
<accession>A0A4Y6PLV3</accession>
<evidence type="ECO:0000313" key="4">
    <source>
        <dbReference type="EMBL" id="QDG49242.1"/>
    </source>
</evidence>
<protein>
    <submittedName>
        <fullName evidence="4">Tetratricopeptide repeat protein</fullName>
    </submittedName>
</protein>